<comment type="caution">
    <text evidence="7">The sequence shown here is derived from an EMBL/GenBank/DDBJ whole genome shotgun (WGS) entry which is preliminary data.</text>
</comment>
<keyword evidence="8" id="KW-1185">Reference proteome</keyword>
<dbReference type="AlphaFoldDB" id="A0A9W7F1R9"/>
<proteinExistence type="predicted"/>
<dbReference type="PANTHER" id="PTHR10671:SF108">
    <property type="entry name" value="CLAUDIN FAMILY PROTEIN-RELATED"/>
    <property type="match status" value="1"/>
</dbReference>
<keyword evidence="6" id="KW-0732">Signal</keyword>
<gene>
    <name evidence="7" type="ORF">TrST_g9816</name>
</gene>
<feature type="transmembrane region" description="Helical" evidence="5">
    <location>
        <begin position="98"/>
        <end position="118"/>
    </location>
</feature>
<dbReference type="EMBL" id="BRXY01000515">
    <property type="protein sequence ID" value="GMH98372.1"/>
    <property type="molecule type" value="Genomic_DNA"/>
</dbReference>
<reference evidence="8" key="1">
    <citation type="journal article" date="2023" name="Commun. Biol.">
        <title>Genome analysis of Parmales, the sister group of diatoms, reveals the evolutionary specialization of diatoms from phago-mixotrophs to photoautotrophs.</title>
        <authorList>
            <person name="Ban H."/>
            <person name="Sato S."/>
            <person name="Yoshikawa S."/>
            <person name="Yamada K."/>
            <person name="Nakamura Y."/>
            <person name="Ichinomiya M."/>
            <person name="Sato N."/>
            <person name="Blanc-Mathieu R."/>
            <person name="Endo H."/>
            <person name="Kuwata A."/>
            <person name="Ogata H."/>
        </authorList>
    </citation>
    <scope>NUCLEOTIDE SEQUENCE [LARGE SCALE GENOMIC DNA]</scope>
    <source>
        <strain evidence="8">NIES 3701</strain>
    </source>
</reference>
<dbReference type="Proteomes" id="UP001165085">
    <property type="component" value="Unassembled WGS sequence"/>
</dbReference>
<keyword evidence="4 5" id="KW-0472">Membrane</keyword>
<evidence type="ECO:0000256" key="1">
    <source>
        <dbReference type="ARBA" id="ARBA00004141"/>
    </source>
</evidence>
<evidence type="ECO:0000256" key="5">
    <source>
        <dbReference type="SAM" id="Phobius"/>
    </source>
</evidence>
<dbReference type="GO" id="GO:0005886">
    <property type="term" value="C:plasma membrane"/>
    <property type="evidence" value="ECO:0007669"/>
    <property type="project" value="TreeGrafter"/>
</dbReference>
<feature type="signal peptide" evidence="6">
    <location>
        <begin position="1"/>
        <end position="24"/>
    </location>
</feature>
<evidence type="ECO:0000313" key="8">
    <source>
        <dbReference type="Proteomes" id="UP001165085"/>
    </source>
</evidence>
<name>A0A9W7F1R9_9STRA</name>
<evidence type="ECO:0000256" key="4">
    <source>
        <dbReference type="ARBA" id="ARBA00023136"/>
    </source>
</evidence>
<dbReference type="Gene3D" id="1.20.140.150">
    <property type="match status" value="1"/>
</dbReference>
<feature type="chain" id="PRO_5040989249" evidence="6">
    <location>
        <begin position="25"/>
        <end position="235"/>
    </location>
</feature>
<comment type="subcellular location">
    <subcellularLocation>
        <location evidence="1">Membrane</location>
        <topology evidence="1">Multi-pass membrane protein</topology>
    </subcellularLocation>
</comment>
<sequence>MDSSTPLKVSIFTSFFAALSHILSASLQTWLVGSVKVDMDNAGLHYYCTEDFGLFRTAIVSGSQCPTSYSGEDTIKAVCGDNKNPNSNDCDLVRTGQAMVILSSIFSIVTFLLVTYQYYRRKKDLTFSKLKVIITWLTILAGLCSVVSISIFEVRSHDEDSGWADNYGCSTGTISILFSLQGTQCFQRGAAYIFCCVGLTFSLSLGVVNCVVGREFFNKEAERYGSFYTNLEETV</sequence>
<dbReference type="InterPro" id="IPR050579">
    <property type="entry name" value="PMP-22/EMP/MP20-like"/>
</dbReference>
<organism evidence="7 8">
    <name type="scientific">Triparma strigata</name>
    <dbReference type="NCBI Taxonomy" id="1606541"/>
    <lineage>
        <taxon>Eukaryota</taxon>
        <taxon>Sar</taxon>
        <taxon>Stramenopiles</taxon>
        <taxon>Ochrophyta</taxon>
        <taxon>Bolidophyceae</taxon>
        <taxon>Parmales</taxon>
        <taxon>Triparmaceae</taxon>
        <taxon>Triparma</taxon>
    </lineage>
</organism>
<accession>A0A9W7F1R9</accession>
<feature type="transmembrane region" description="Helical" evidence="5">
    <location>
        <begin position="190"/>
        <end position="212"/>
    </location>
</feature>
<feature type="transmembrane region" description="Helical" evidence="5">
    <location>
        <begin position="130"/>
        <end position="152"/>
    </location>
</feature>
<protein>
    <submittedName>
        <fullName evidence="7">Uncharacterized protein</fullName>
    </submittedName>
</protein>
<dbReference type="OrthoDB" id="10382833at2759"/>
<dbReference type="PANTHER" id="PTHR10671">
    <property type="entry name" value="EPITHELIAL MEMBRANE PROTEIN-RELATED"/>
    <property type="match status" value="1"/>
</dbReference>
<evidence type="ECO:0000256" key="3">
    <source>
        <dbReference type="ARBA" id="ARBA00022989"/>
    </source>
</evidence>
<evidence type="ECO:0000256" key="2">
    <source>
        <dbReference type="ARBA" id="ARBA00022692"/>
    </source>
</evidence>
<keyword evidence="3 5" id="KW-1133">Transmembrane helix</keyword>
<evidence type="ECO:0000313" key="7">
    <source>
        <dbReference type="EMBL" id="GMH98372.1"/>
    </source>
</evidence>
<keyword evidence="2 5" id="KW-0812">Transmembrane</keyword>
<evidence type="ECO:0000256" key="6">
    <source>
        <dbReference type="SAM" id="SignalP"/>
    </source>
</evidence>